<dbReference type="PANTHER" id="PTHR42834:SF1">
    <property type="entry name" value="ENDONUCLEASE_EXONUCLEASE_PHOSPHATASE FAMILY PROTEIN (AFU_ORTHOLOGUE AFUA_3G09210)"/>
    <property type="match status" value="1"/>
</dbReference>
<protein>
    <submittedName>
        <fullName evidence="2">Endonuclease/exonuclease/phosphatase family protein</fullName>
    </submittedName>
</protein>
<dbReference type="EMBL" id="JNGW01000084">
    <property type="protein sequence ID" value="KDR51980.1"/>
    <property type="molecule type" value="Genomic_DNA"/>
</dbReference>
<gene>
    <name evidence="2" type="ORF">HMPREF1991_01947</name>
</gene>
<evidence type="ECO:0000259" key="1">
    <source>
        <dbReference type="Pfam" id="PF19580"/>
    </source>
</evidence>
<dbReference type="GO" id="GO:0004527">
    <property type="term" value="F:exonuclease activity"/>
    <property type="evidence" value="ECO:0007669"/>
    <property type="project" value="UniProtKB-KW"/>
</dbReference>
<keyword evidence="2" id="KW-0269">Exonuclease</keyword>
<dbReference type="PANTHER" id="PTHR42834">
    <property type="entry name" value="ENDONUCLEASE/EXONUCLEASE/PHOSPHATASE FAMILY PROTEIN (AFU_ORTHOLOGUE AFUA_3G09210)"/>
    <property type="match status" value="1"/>
</dbReference>
<dbReference type="InterPro" id="IPR036691">
    <property type="entry name" value="Endo/exonu/phosph_ase_sf"/>
</dbReference>
<reference evidence="2 3" key="1">
    <citation type="submission" date="2013-08" db="EMBL/GenBank/DDBJ databases">
        <authorList>
            <person name="Weinstock G."/>
            <person name="Sodergren E."/>
            <person name="Wylie T."/>
            <person name="Fulton L."/>
            <person name="Fulton R."/>
            <person name="Fronick C."/>
            <person name="O'Laughlin M."/>
            <person name="Godfrey J."/>
            <person name="Miner T."/>
            <person name="Herter B."/>
            <person name="Appelbaum E."/>
            <person name="Cordes M."/>
            <person name="Lek S."/>
            <person name="Wollam A."/>
            <person name="Pepin K.H."/>
            <person name="Palsikar V.B."/>
            <person name="Mitreva M."/>
            <person name="Wilson R.K."/>
        </authorList>
    </citation>
    <scope>NUCLEOTIDE SEQUENCE [LARGE SCALE GENOMIC DNA]</scope>
    <source>
        <strain evidence="2 3">ATCC 15930</strain>
    </source>
</reference>
<dbReference type="RefSeq" id="WP_018968226.1">
    <property type="nucleotide sequence ID" value="NZ_KB899223.1"/>
</dbReference>
<dbReference type="Gene3D" id="3.60.10.10">
    <property type="entry name" value="Endonuclease/exonuclease/phosphatase"/>
    <property type="match status" value="1"/>
</dbReference>
<keyword evidence="2" id="KW-0378">Hydrolase</keyword>
<feature type="domain" description="Endonuclease/exonuclease/phosphatase" evidence="1">
    <location>
        <begin position="16"/>
        <end position="311"/>
    </location>
</feature>
<dbReference type="InterPro" id="IPR005135">
    <property type="entry name" value="Endo/exonuclease/phosphatase"/>
</dbReference>
<comment type="caution">
    <text evidence="2">The sequence shown here is derived from an EMBL/GenBank/DDBJ whole genome shotgun (WGS) entry which is preliminary data.</text>
</comment>
<dbReference type="eggNOG" id="COG2374">
    <property type="taxonomic scope" value="Bacteria"/>
</dbReference>
<dbReference type="GO" id="GO:0004519">
    <property type="term" value="F:endonuclease activity"/>
    <property type="evidence" value="ECO:0007669"/>
    <property type="project" value="UniProtKB-KW"/>
</dbReference>
<sequence>MTTLGTLLVSLFTLVQLNCENLFDCRHDSLKDDHEFLPEAYRHWTPSRYWKKLNRIGQEIVACGGEGKQWRLPDLVALCEVENDSVLRDLTRRSLLRTARYEYVMTNSPDVRGIDVALLYSPFTFALVKSYALRVNPLAGMRPTRDILYANGVTAGGDTLHVFVLHAPSRAGGEANTRPYRLAVARRLCAAIDSIRQGNRAANIVVTGDFNDYGDTPALRLLSDNDLTDVSANAIGNNGAKGTYRYQGEWGSLDHIYVSRLLHEKGVSCRIFDAPFLLEDEEKYGGKRPWRTYQGPKYLGGFSDHLPLVVTFGMPETTVKP</sequence>
<dbReference type="HOGENOM" id="CLU_058239_1_0_10"/>
<keyword evidence="2" id="KW-0255">Endonuclease</keyword>
<dbReference type="PATRIC" id="fig|1122985.7.peg.2017"/>
<keyword evidence="3" id="KW-1185">Reference proteome</keyword>
<dbReference type="AlphaFoldDB" id="A0A069QGQ7"/>
<dbReference type="Pfam" id="PF19580">
    <property type="entry name" value="Exo_endo_phos_3"/>
    <property type="match status" value="1"/>
</dbReference>
<keyword evidence="2" id="KW-0540">Nuclease</keyword>
<name>A0A069QGQ7_HOYLO</name>
<dbReference type="SUPFAM" id="SSF56219">
    <property type="entry name" value="DNase I-like"/>
    <property type="match status" value="1"/>
</dbReference>
<dbReference type="Proteomes" id="UP000027442">
    <property type="component" value="Unassembled WGS sequence"/>
</dbReference>
<accession>A0A069QGQ7</accession>
<organism evidence="2 3">
    <name type="scientific">Hoylesella loescheii DSM 19665 = JCM 12249 = ATCC 15930</name>
    <dbReference type="NCBI Taxonomy" id="1122985"/>
    <lineage>
        <taxon>Bacteria</taxon>
        <taxon>Pseudomonadati</taxon>
        <taxon>Bacteroidota</taxon>
        <taxon>Bacteroidia</taxon>
        <taxon>Bacteroidales</taxon>
        <taxon>Prevotellaceae</taxon>
        <taxon>Hoylesella</taxon>
    </lineage>
</organism>
<evidence type="ECO:0000313" key="3">
    <source>
        <dbReference type="Proteomes" id="UP000027442"/>
    </source>
</evidence>
<evidence type="ECO:0000313" key="2">
    <source>
        <dbReference type="EMBL" id="KDR51980.1"/>
    </source>
</evidence>
<proteinExistence type="predicted"/>